<organism evidence="2">
    <name type="scientific">Clastoptera arizonana</name>
    <name type="common">Arizona spittle bug</name>
    <dbReference type="NCBI Taxonomy" id="38151"/>
    <lineage>
        <taxon>Eukaryota</taxon>
        <taxon>Metazoa</taxon>
        <taxon>Ecdysozoa</taxon>
        <taxon>Arthropoda</taxon>
        <taxon>Hexapoda</taxon>
        <taxon>Insecta</taxon>
        <taxon>Pterygota</taxon>
        <taxon>Neoptera</taxon>
        <taxon>Paraneoptera</taxon>
        <taxon>Hemiptera</taxon>
        <taxon>Auchenorrhyncha</taxon>
        <taxon>Cercopoidea</taxon>
        <taxon>Clastopteridae</taxon>
        <taxon>Clastoptera</taxon>
    </lineage>
</organism>
<sequence length="121" mass="12401">LWSATLPYWLPPEGPLRMCLGTTGGDGLGISASPVAVSSSGGSSSGSGGPHSIQPPTNVTSEIDRIMAKIDQDNRILAELDKTRSTIGLPNSGVGVPPDTISHHAIPSTLQPDLSSYVVPS</sequence>
<feature type="region of interest" description="Disordered" evidence="1">
    <location>
        <begin position="30"/>
        <end position="58"/>
    </location>
</feature>
<evidence type="ECO:0000256" key="1">
    <source>
        <dbReference type="SAM" id="MobiDB-lite"/>
    </source>
</evidence>
<feature type="non-terminal residue" evidence="2">
    <location>
        <position position="121"/>
    </location>
</feature>
<name>A0A1B6E632_9HEMI</name>
<proteinExistence type="predicted"/>
<feature type="compositionally biased region" description="Low complexity" evidence="1">
    <location>
        <begin position="30"/>
        <end position="42"/>
    </location>
</feature>
<reference evidence="2" key="1">
    <citation type="submission" date="2015-12" db="EMBL/GenBank/DDBJ databases">
        <title>De novo transcriptome assembly of four potential Pierce s Disease insect vectors from Arizona vineyards.</title>
        <authorList>
            <person name="Tassone E.E."/>
        </authorList>
    </citation>
    <scope>NUCLEOTIDE SEQUENCE</scope>
</reference>
<dbReference type="EMBL" id="GEDC01003902">
    <property type="protein sequence ID" value="JAS33396.1"/>
    <property type="molecule type" value="Transcribed_RNA"/>
</dbReference>
<feature type="non-terminal residue" evidence="2">
    <location>
        <position position="1"/>
    </location>
</feature>
<protein>
    <submittedName>
        <fullName evidence="2">Uncharacterized protein</fullName>
    </submittedName>
</protein>
<dbReference type="AlphaFoldDB" id="A0A1B6E632"/>
<evidence type="ECO:0000313" key="2">
    <source>
        <dbReference type="EMBL" id="JAS33396.1"/>
    </source>
</evidence>
<feature type="region of interest" description="Disordered" evidence="1">
    <location>
        <begin position="87"/>
        <end position="107"/>
    </location>
</feature>
<accession>A0A1B6E632</accession>
<gene>
    <name evidence="2" type="ORF">g.44995</name>
</gene>